<proteinExistence type="predicted"/>
<dbReference type="PATRIC" id="fig|423471.3.peg.2394"/>
<comment type="caution">
    <text evidence="1">The sequence shown here is derived from an EMBL/GenBank/DDBJ whole genome shotgun (WGS) entry which is preliminary data.</text>
</comment>
<evidence type="ECO:0000313" key="1">
    <source>
        <dbReference type="EMBL" id="EHJ12756.1"/>
    </source>
</evidence>
<gene>
    <name evidence="1" type="ORF">CWATWH0003_2547</name>
</gene>
<protein>
    <submittedName>
        <fullName evidence="1">RDD domain containing protein</fullName>
    </submittedName>
</protein>
<organism evidence="1 2">
    <name type="scientific">Crocosphaera watsonii WH 0003</name>
    <dbReference type="NCBI Taxonomy" id="423471"/>
    <lineage>
        <taxon>Bacteria</taxon>
        <taxon>Bacillati</taxon>
        <taxon>Cyanobacteriota</taxon>
        <taxon>Cyanophyceae</taxon>
        <taxon>Oscillatoriophycideae</taxon>
        <taxon>Chroococcales</taxon>
        <taxon>Aphanothecaceae</taxon>
        <taxon>Crocosphaera</taxon>
    </lineage>
</organism>
<sequence length="164" mass="18270">MQSVAIISLFCPQIALANNQDFTSPISNLNISETSCKLSEKKQPIHLTQRRGETGCWTLIHSVGGIVHESVLVINGSQGKMLTTYFNPNINRTDYVEQTMRLENSSRGILILGYNPVYPNTNRRHPTYFADNFLLQRRPSGQVVIGTCDDAGRCSPVDVEDCPL</sequence>
<name>G5J4Y2_CROWT</name>
<accession>G5J4Y2</accession>
<evidence type="ECO:0000313" key="2">
    <source>
        <dbReference type="Proteomes" id="UP000003477"/>
    </source>
</evidence>
<dbReference type="EMBL" id="AESD01000381">
    <property type="protein sequence ID" value="EHJ12756.1"/>
    <property type="molecule type" value="Genomic_DNA"/>
</dbReference>
<dbReference type="Proteomes" id="UP000003477">
    <property type="component" value="Unassembled WGS sequence"/>
</dbReference>
<reference evidence="1 2" key="1">
    <citation type="journal article" date="2011" name="Front. Microbiol.">
        <title>Two Strains of Crocosphaera watsonii with Highly Conserved Genomes are Distinguished by Strain-Specific Features.</title>
        <authorList>
            <person name="Bench S.R."/>
            <person name="Ilikchyan I.N."/>
            <person name="Tripp H.J."/>
            <person name="Zehr J.P."/>
        </authorList>
    </citation>
    <scope>NUCLEOTIDE SEQUENCE [LARGE SCALE GENOMIC DNA]</scope>
    <source>
        <strain evidence="1 2">WH 0003</strain>
    </source>
</reference>
<dbReference type="AlphaFoldDB" id="G5J4Y2"/>